<feature type="region of interest" description="Disordered" evidence="9">
    <location>
        <begin position="276"/>
        <end position="308"/>
    </location>
</feature>
<dbReference type="SUPFAM" id="SSF141072">
    <property type="entry name" value="CalX-like"/>
    <property type="match status" value="1"/>
</dbReference>
<feature type="region of interest" description="Disordered" evidence="9">
    <location>
        <begin position="26"/>
        <end position="62"/>
    </location>
</feature>
<evidence type="ECO:0000256" key="5">
    <source>
        <dbReference type="ARBA" id="ARBA00022801"/>
    </source>
</evidence>
<evidence type="ECO:0000259" key="13">
    <source>
        <dbReference type="Pfam" id="PF17766"/>
    </source>
</evidence>
<dbReference type="InterPro" id="IPR045051">
    <property type="entry name" value="SBT"/>
</dbReference>
<protein>
    <submittedName>
        <fullName evidence="14">S8 family serine peptidase</fullName>
    </submittedName>
</protein>
<dbReference type="PROSITE" id="PS51892">
    <property type="entry name" value="SUBTILASE"/>
    <property type="match status" value="1"/>
</dbReference>
<evidence type="ECO:0000256" key="6">
    <source>
        <dbReference type="ARBA" id="ARBA00022825"/>
    </source>
</evidence>
<dbReference type="InterPro" id="IPR036852">
    <property type="entry name" value="Peptidase_S8/S53_dom_sf"/>
</dbReference>
<dbReference type="PANTHER" id="PTHR10795">
    <property type="entry name" value="PROPROTEIN CONVERTASE SUBTILISIN/KEXIN"/>
    <property type="match status" value="1"/>
</dbReference>
<dbReference type="SUPFAM" id="SSF52743">
    <property type="entry name" value="Subtilisin-like"/>
    <property type="match status" value="1"/>
</dbReference>
<feature type="signal peptide" evidence="10">
    <location>
        <begin position="1"/>
        <end position="25"/>
    </location>
</feature>
<dbReference type="EMBL" id="BAABIM010000002">
    <property type="protein sequence ID" value="GAA4688054.1"/>
    <property type="molecule type" value="Genomic_DNA"/>
</dbReference>
<keyword evidence="4 10" id="KW-0732">Signal</keyword>
<evidence type="ECO:0000256" key="9">
    <source>
        <dbReference type="SAM" id="MobiDB-lite"/>
    </source>
</evidence>
<evidence type="ECO:0000313" key="14">
    <source>
        <dbReference type="EMBL" id="GAA4688054.1"/>
    </source>
</evidence>
<gene>
    <name evidence="14" type="ORF">GCM10023226_27430</name>
</gene>
<dbReference type="Pfam" id="PF17766">
    <property type="entry name" value="fn3_6"/>
    <property type="match status" value="1"/>
</dbReference>
<dbReference type="InterPro" id="IPR023827">
    <property type="entry name" value="Peptidase_S8_Asp-AS"/>
</dbReference>
<evidence type="ECO:0000259" key="12">
    <source>
        <dbReference type="Pfam" id="PF02225"/>
    </source>
</evidence>
<feature type="active site" description="Charge relay system" evidence="7">
    <location>
        <position position="209"/>
    </location>
</feature>
<dbReference type="InterPro" id="IPR038081">
    <property type="entry name" value="CalX-like_sf"/>
</dbReference>
<feature type="active site" description="Charge relay system" evidence="7">
    <location>
        <position position="612"/>
    </location>
</feature>
<feature type="active site" description="Charge relay system" evidence="7">
    <location>
        <position position="284"/>
    </location>
</feature>
<evidence type="ECO:0000256" key="3">
    <source>
        <dbReference type="ARBA" id="ARBA00022670"/>
    </source>
</evidence>
<dbReference type="Pfam" id="PF02225">
    <property type="entry name" value="PA"/>
    <property type="match status" value="1"/>
</dbReference>
<dbReference type="Gene3D" id="3.50.30.30">
    <property type="match status" value="1"/>
</dbReference>
<dbReference type="SUPFAM" id="SSF52025">
    <property type="entry name" value="PA domain"/>
    <property type="match status" value="1"/>
</dbReference>
<keyword evidence="6 7" id="KW-0720">Serine protease</keyword>
<evidence type="ECO:0000256" key="8">
    <source>
        <dbReference type="RuleBase" id="RU003355"/>
    </source>
</evidence>
<feature type="chain" id="PRO_5045515497" evidence="10">
    <location>
        <begin position="26"/>
        <end position="1142"/>
    </location>
</feature>
<evidence type="ECO:0000256" key="10">
    <source>
        <dbReference type="SAM" id="SignalP"/>
    </source>
</evidence>
<keyword evidence="5 7" id="KW-0378">Hydrolase</keyword>
<name>A0ABP8WH55_9ACTN</name>
<dbReference type="InterPro" id="IPR046450">
    <property type="entry name" value="PA_dom_sf"/>
</dbReference>
<feature type="domain" description="Peptidase S8/S53" evidence="11">
    <location>
        <begin position="200"/>
        <end position="651"/>
    </location>
</feature>
<dbReference type="InterPro" id="IPR041469">
    <property type="entry name" value="Subtilisin-like_FN3"/>
</dbReference>
<dbReference type="Gene3D" id="2.60.120.380">
    <property type="match status" value="1"/>
</dbReference>
<comment type="caution">
    <text evidence="14">The sequence shown here is derived from an EMBL/GenBank/DDBJ whole genome shotgun (WGS) entry which is preliminary data.</text>
</comment>
<keyword evidence="2" id="KW-0964">Secreted</keyword>
<proteinExistence type="inferred from homology"/>
<evidence type="ECO:0000256" key="1">
    <source>
        <dbReference type="ARBA" id="ARBA00011073"/>
    </source>
</evidence>
<dbReference type="Gene3D" id="2.60.40.2030">
    <property type="match status" value="1"/>
</dbReference>
<comment type="similarity">
    <text evidence="1 7 8">Belongs to the peptidase S8 family.</text>
</comment>
<dbReference type="Pfam" id="PF00082">
    <property type="entry name" value="Peptidase_S8"/>
    <property type="match status" value="1"/>
</dbReference>
<keyword evidence="15" id="KW-1185">Reference proteome</keyword>
<dbReference type="InterPro" id="IPR023828">
    <property type="entry name" value="Peptidase_S8_Ser-AS"/>
</dbReference>
<evidence type="ECO:0000256" key="2">
    <source>
        <dbReference type="ARBA" id="ARBA00022525"/>
    </source>
</evidence>
<dbReference type="Gene3D" id="3.40.50.200">
    <property type="entry name" value="Peptidase S8/S53 domain"/>
    <property type="match status" value="1"/>
</dbReference>
<dbReference type="PROSITE" id="PS00138">
    <property type="entry name" value="SUBTILASE_SER"/>
    <property type="match status" value="1"/>
</dbReference>
<dbReference type="CDD" id="cd02120">
    <property type="entry name" value="PA_subtilisin_like"/>
    <property type="match status" value="1"/>
</dbReference>
<feature type="domain" description="PA" evidence="12">
    <location>
        <begin position="457"/>
        <end position="538"/>
    </location>
</feature>
<sequence>MIRRSFAIAATSALAVGLLGPVASAEPGSGPAAADQPTSQSTSQATATESRGQEKSGPVISLGEGKGRELYIVQLDRAAVPSQTVGGAGARAENRTYRTDGSTERAYRRQIVADQGSLRQEISQVTGRKATPTFTYTEALNGFALPLTRTEAAEVAELDGVSGIWVDFERELQTDRGPEWIGAPSIWDGSATPSGEGNKGEGIVAGIIDSGINPANPSFADSVSEADGGDGYDHTNPLGKGNYVGVCNPTSAVHIPRWGCNDKLIGAWDFTPADSTNPYDEDGHGTHTGSTTAGNQVEATTYSAEEDPAERFSATRTIKGVAPHANVIAYDVCSGGCPGTAIIAGIDQAIKDKVDVINYSIGAEASSNPWTDPDAVGFLNARAAGIHVATSAGNSGPGGATVGAPADVPWITSVGATQHDRQWRASVQDLTAEGGATHPDIEGLAFANATDGSFPIVDAAALDAPLCQTDELEAADVEGKIVVCDRGGNGRVEKGQVLAELGAAGMILANDEASGDSLNADPHALPAVHITYDDGVELRTWMESVEGEQGSLSGGTEYIGDDVADIMAGFSSRGPNGAVELISPSISAPGVDILAANGVANEVSWGFISGTSMASPHVAGALALVAAENPDWTPAEAQSAIMTTAVTEVTDNDGTAADWFDMGSGRVDLTKAADAGLVLDVTEAEYLAANPVTGGDVTALNTASMAEADCLQICSWTRTVEATETGAGTWTAEGVAVTDGIDVTIEPASFDLAAGESQEITITADVTGSSVEDYQFGNVVLTPGAGSDAPAAHLPVAALPANGALPDEIVIDTRSDEGSEESDPIRAVEITDLDIEANGLVPSTIEDFTIPLDTTNPDPFDGNGVGTTTVQVPEGATRLIVNLKNATAPDFDLYVGKGTTPSAATAVAASASGGSAESIDLALGEGDEGPWWILVQNWEASASGTDTVDVESAVVAGDEGNLTAEGPETNPLNEPFTITTSWDEPAMEPGQTWYGSLSLYSAPGGTFIGTLPVTINRLGGEVVPPQPGADPKVNVVAQRNAREPRTDGLVVFRRPAAAKGERVTVTYKVRGSAKQGRDIRFMDRKVTFAKGATTAREVVRVVNRPGRQGPRTVRIVVVPGSGYAVGPKRTALVKVLDAGRGR</sequence>
<dbReference type="InterPro" id="IPR000209">
    <property type="entry name" value="Peptidase_S8/S53_dom"/>
</dbReference>
<keyword evidence="3 7" id="KW-0645">Protease</keyword>
<dbReference type="Proteomes" id="UP001500621">
    <property type="component" value="Unassembled WGS sequence"/>
</dbReference>
<evidence type="ECO:0000256" key="4">
    <source>
        <dbReference type="ARBA" id="ARBA00022729"/>
    </source>
</evidence>
<dbReference type="InterPro" id="IPR003137">
    <property type="entry name" value="PA_domain"/>
</dbReference>
<evidence type="ECO:0000313" key="15">
    <source>
        <dbReference type="Proteomes" id="UP001500621"/>
    </source>
</evidence>
<organism evidence="14 15">
    <name type="scientific">Nocardioides nanhaiensis</name>
    <dbReference type="NCBI Taxonomy" id="1476871"/>
    <lineage>
        <taxon>Bacteria</taxon>
        <taxon>Bacillati</taxon>
        <taxon>Actinomycetota</taxon>
        <taxon>Actinomycetes</taxon>
        <taxon>Propionibacteriales</taxon>
        <taxon>Nocardioidaceae</taxon>
        <taxon>Nocardioides</taxon>
    </lineage>
</organism>
<dbReference type="PRINTS" id="PR00723">
    <property type="entry name" value="SUBTILISIN"/>
</dbReference>
<feature type="domain" description="Subtilisin-like protease fibronectin type-III" evidence="13">
    <location>
        <begin position="700"/>
        <end position="782"/>
    </location>
</feature>
<dbReference type="InterPro" id="IPR015500">
    <property type="entry name" value="Peptidase_S8_subtilisin-rel"/>
</dbReference>
<evidence type="ECO:0000259" key="11">
    <source>
        <dbReference type="Pfam" id="PF00082"/>
    </source>
</evidence>
<reference evidence="15" key="1">
    <citation type="journal article" date="2019" name="Int. J. Syst. Evol. Microbiol.">
        <title>The Global Catalogue of Microorganisms (GCM) 10K type strain sequencing project: providing services to taxonomists for standard genome sequencing and annotation.</title>
        <authorList>
            <consortium name="The Broad Institute Genomics Platform"/>
            <consortium name="The Broad Institute Genome Sequencing Center for Infectious Disease"/>
            <person name="Wu L."/>
            <person name="Ma J."/>
        </authorList>
    </citation>
    <scope>NUCLEOTIDE SEQUENCE [LARGE SCALE GENOMIC DNA]</scope>
    <source>
        <strain evidence="15">JCM 18127</strain>
    </source>
</reference>
<feature type="compositionally biased region" description="Low complexity" evidence="9">
    <location>
        <begin position="26"/>
        <end position="50"/>
    </location>
</feature>
<dbReference type="PROSITE" id="PS00136">
    <property type="entry name" value="SUBTILASE_ASP"/>
    <property type="match status" value="1"/>
</dbReference>
<evidence type="ECO:0000256" key="7">
    <source>
        <dbReference type="PROSITE-ProRule" id="PRU01240"/>
    </source>
</evidence>
<accession>A0ABP8WH55</accession>